<evidence type="ECO:0000256" key="4">
    <source>
        <dbReference type="ARBA" id="ARBA00017068"/>
    </source>
</evidence>
<evidence type="ECO:0000313" key="11">
    <source>
        <dbReference type="EMBL" id="ONH23623.1"/>
    </source>
</evidence>
<evidence type="ECO:0000256" key="7">
    <source>
        <dbReference type="ARBA" id="ARBA00023152"/>
    </source>
</evidence>
<dbReference type="STRING" id="1834516.BL253_32535"/>
<evidence type="ECO:0000256" key="6">
    <source>
        <dbReference type="ARBA" id="ARBA00022842"/>
    </source>
</evidence>
<dbReference type="InterPro" id="IPR020810">
    <property type="entry name" value="Enolase_C"/>
</dbReference>
<reference evidence="12" key="1">
    <citation type="submission" date="2016-10" db="EMBL/GenBank/DDBJ databases">
        <title>Frankia sp. NRRL B-16386 Genome sequencing.</title>
        <authorList>
            <person name="Ghodhbane-Gtari F."/>
            <person name="Swanson E."/>
            <person name="Gueddou A."/>
            <person name="Hezbri K."/>
            <person name="Ktari K."/>
            <person name="Nouioui I."/>
            <person name="Morris K."/>
            <person name="Simpson S."/>
            <person name="Abebe-Akele F."/>
            <person name="Thomas K."/>
            <person name="Gtari M."/>
            <person name="Tisa L.S."/>
        </authorList>
    </citation>
    <scope>NUCLEOTIDE SEQUENCE [LARGE SCALE GENOMIC DNA]</scope>
    <source>
        <strain evidence="12">NRRL B-16386</strain>
    </source>
</reference>
<proteinExistence type="inferred from homology"/>
<keyword evidence="8" id="KW-0456">Lyase</keyword>
<dbReference type="GO" id="GO:0000287">
    <property type="term" value="F:magnesium ion binding"/>
    <property type="evidence" value="ECO:0007669"/>
    <property type="project" value="InterPro"/>
</dbReference>
<dbReference type="EC" id="4.2.1.11" evidence="3"/>
<evidence type="ECO:0000259" key="9">
    <source>
        <dbReference type="SMART" id="SM01192"/>
    </source>
</evidence>
<evidence type="ECO:0000259" key="10">
    <source>
        <dbReference type="SMART" id="SM01193"/>
    </source>
</evidence>
<dbReference type="SUPFAM" id="SSF54826">
    <property type="entry name" value="Enolase N-terminal domain-like"/>
    <property type="match status" value="1"/>
</dbReference>
<dbReference type="PRINTS" id="PR00148">
    <property type="entry name" value="ENOLASE"/>
</dbReference>
<dbReference type="GO" id="GO:0004634">
    <property type="term" value="F:phosphopyruvate hydratase activity"/>
    <property type="evidence" value="ECO:0007669"/>
    <property type="project" value="UniProtKB-EC"/>
</dbReference>
<dbReference type="InterPro" id="IPR020811">
    <property type="entry name" value="Enolase_N"/>
</dbReference>
<dbReference type="Gene3D" id="3.20.20.120">
    <property type="entry name" value="Enolase-like C-terminal domain"/>
    <property type="match status" value="1"/>
</dbReference>
<dbReference type="SUPFAM" id="SSF51604">
    <property type="entry name" value="Enolase C-terminal domain-like"/>
    <property type="match status" value="1"/>
</dbReference>
<dbReference type="InterPro" id="IPR029017">
    <property type="entry name" value="Enolase-like_N"/>
</dbReference>
<dbReference type="SMART" id="SM01192">
    <property type="entry name" value="Enolase_C"/>
    <property type="match status" value="1"/>
</dbReference>
<dbReference type="PANTHER" id="PTHR11902:SF1">
    <property type="entry name" value="ENOLASE"/>
    <property type="match status" value="1"/>
</dbReference>
<protein>
    <recommendedName>
        <fullName evidence="4">Enolase</fullName>
        <ecNumber evidence="3">4.2.1.11</ecNumber>
    </recommendedName>
</protein>
<comment type="similarity">
    <text evidence="2">Belongs to the enolase family.</text>
</comment>
<evidence type="ECO:0000256" key="2">
    <source>
        <dbReference type="ARBA" id="ARBA00009604"/>
    </source>
</evidence>
<dbReference type="Proteomes" id="UP000188929">
    <property type="component" value="Unassembled WGS sequence"/>
</dbReference>
<sequence>MAGVVGEIAGAVRGVDALDQTALDTLLRTLDGTPDLGRLGANATLGVSIAAALAAAAARGIALYEAVADDGAAPLPPLPMINIISGGAHSGRSIDVQDFLAVPLGAGSFTAAIEWASRVRAGTADELTSRGLPVALVADEGGLGPLLATNRAGLDVLVAGIERAGLRPGEDVGIAIDVAATQFVRADGRYVLAAENRVLTARELVAELADWCATYPIVSVEDALAEDDWPAWRAGTRRLAGRQLLGDDLFVTNPERLERGIREGVANAGLVKPNQIGTLDTARAVIRRAQAAGYATVLSARSGETEDDWLADLAVGWRTGQIKVGSTTRSERTAKWNRLLRLETELGSRAEYAGRGALRSAT</sequence>
<accession>A0A1V2I3N0</accession>
<keyword evidence="12" id="KW-1185">Reference proteome</keyword>
<dbReference type="InterPro" id="IPR000941">
    <property type="entry name" value="Enolase"/>
</dbReference>
<dbReference type="PANTHER" id="PTHR11902">
    <property type="entry name" value="ENOLASE"/>
    <property type="match status" value="1"/>
</dbReference>
<dbReference type="SMART" id="SM01193">
    <property type="entry name" value="Enolase_N"/>
    <property type="match status" value="1"/>
</dbReference>
<feature type="domain" description="Enolase C-terminal TIM barrel" evidence="9">
    <location>
        <begin position="73"/>
        <end position="360"/>
    </location>
</feature>
<dbReference type="Pfam" id="PF03952">
    <property type="entry name" value="Enolase_N"/>
    <property type="match status" value="1"/>
</dbReference>
<evidence type="ECO:0000313" key="12">
    <source>
        <dbReference type="Proteomes" id="UP000188929"/>
    </source>
</evidence>
<keyword evidence="6" id="KW-0460">Magnesium</keyword>
<dbReference type="EMBL" id="MOMC01000083">
    <property type="protein sequence ID" value="ONH23623.1"/>
    <property type="molecule type" value="Genomic_DNA"/>
</dbReference>
<organism evidence="11 12">
    <name type="scientific">Pseudofrankia asymbiotica</name>
    <dbReference type="NCBI Taxonomy" id="1834516"/>
    <lineage>
        <taxon>Bacteria</taxon>
        <taxon>Bacillati</taxon>
        <taxon>Actinomycetota</taxon>
        <taxon>Actinomycetes</taxon>
        <taxon>Frankiales</taxon>
        <taxon>Frankiaceae</taxon>
        <taxon>Pseudofrankia</taxon>
    </lineage>
</organism>
<dbReference type="GO" id="GO:0000015">
    <property type="term" value="C:phosphopyruvate hydratase complex"/>
    <property type="evidence" value="ECO:0007669"/>
    <property type="project" value="InterPro"/>
</dbReference>
<dbReference type="Gene3D" id="3.30.390.10">
    <property type="entry name" value="Enolase-like, N-terminal domain"/>
    <property type="match status" value="1"/>
</dbReference>
<evidence type="ECO:0000256" key="8">
    <source>
        <dbReference type="ARBA" id="ARBA00023239"/>
    </source>
</evidence>
<name>A0A1V2I3N0_9ACTN</name>
<gene>
    <name evidence="11" type="ORF">BL253_32535</name>
</gene>
<keyword evidence="5" id="KW-0964">Secreted</keyword>
<evidence type="ECO:0000256" key="3">
    <source>
        <dbReference type="ARBA" id="ARBA00012058"/>
    </source>
</evidence>
<dbReference type="AlphaFoldDB" id="A0A1V2I3N0"/>
<dbReference type="UniPathway" id="UPA00109">
    <property type="reaction ID" value="UER00187"/>
</dbReference>
<dbReference type="GO" id="GO:0006096">
    <property type="term" value="P:glycolytic process"/>
    <property type="evidence" value="ECO:0007669"/>
    <property type="project" value="UniProtKB-UniPathway"/>
</dbReference>
<dbReference type="Pfam" id="PF00113">
    <property type="entry name" value="Enolase_C"/>
    <property type="match status" value="1"/>
</dbReference>
<comment type="pathway">
    <text evidence="1">Carbohydrate degradation; glycolysis; pyruvate from D-glyceraldehyde 3-phosphate: step 4/5.</text>
</comment>
<dbReference type="InterPro" id="IPR036849">
    <property type="entry name" value="Enolase-like_C_sf"/>
</dbReference>
<comment type="caution">
    <text evidence="11">The sequence shown here is derived from an EMBL/GenBank/DDBJ whole genome shotgun (WGS) entry which is preliminary data.</text>
</comment>
<feature type="domain" description="Enolase N-terminal" evidence="10">
    <location>
        <begin position="2"/>
        <end position="67"/>
    </location>
</feature>
<evidence type="ECO:0000256" key="1">
    <source>
        <dbReference type="ARBA" id="ARBA00005031"/>
    </source>
</evidence>
<evidence type="ECO:0000256" key="5">
    <source>
        <dbReference type="ARBA" id="ARBA00022525"/>
    </source>
</evidence>
<keyword evidence="7" id="KW-0324">Glycolysis</keyword>